<accession>G5IAC9</accession>
<proteinExistence type="predicted"/>
<evidence type="ECO:0000313" key="4">
    <source>
        <dbReference type="EMBL" id="EHI61554.1"/>
    </source>
</evidence>
<dbReference type="EMBL" id="ADLN01000001">
    <property type="protein sequence ID" value="EHI61554.1"/>
    <property type="molecule type" value="Genomic_DNA"/>
</dbReference>
<dbReference type="GO" id="GO:0005524">
    <property type="term" value="F:ATP binding"/>
    <property type="evidence" value="ECO:0007669"/>
    <property type="project" value="UniProtKB-KW"/>
</dbReference>
<gene>
    <name evidence="4" type="ORF">HMPREF9473_00005</name>
</gene>
<evidence type="ECO:0000256" key="1">
    <source>
        <dbReference type="ARBA" id="ARBA00022741"/>
    </source>
</evidence>
<dbReference type="Pfam" id="PF00005">
    <property type="entry name" value="ABC_tran"/>
    <property type="match status" value="1"/>
</dbReference>
<dbReference type="AlphaFoldDB" id="G5IAC9"/>
<keyword evidence="5" id="KW-1185">Reference proteome</keyword>
<dbReference type="InterPro" id="IPR003593">
    <property type="entry name" value="AAA+_ATPase"/>
</dbReference>
<sequence length="232" mass="25954">MTPVLECNHVSKWFGSTKALSDVSFQVAPGRIIGLLGPNGSGKSTLIKLANGLLVPDEGNLSVAGLPIGPESKAIVSYLPDKNYLSNWMKVSQLIDCFNDFYSDFDKNKAYEMLERLDIKPDTKFKTMSKGTKEKVQLVLVMSRKASLYLLDEPIGGVDPAARDYILNTILTNYNEEGSIVISTHLIYDIEQVLDDVIFLKNGKVEMISSVDEIRTQYQKSVDELFREVFRC</sequence>
<dbReference type="PANTHER" id="PTHR43158">
    <property type="entry name" value="SKFA PEPTIDE EXPORT ATP-BINDING PROTEIN SKFE"/>
    <property type="match status" value="1"/>
</dbReference>
<organism evidence="4 5">
    <name type="scientific">Hungatella hathewayi WAL-18680</name>
    <dbReference type="NCBI Taxonomy" id="742737"/>
    <lineage>
        <taxon>Bacteria</taxon>
        <taxon>Bacillati</taxon>
        <taxon>Bacillota</taxon>
        <taxon>Clostridia</taxon>
        <taxon>Lachnospirales</taxon>
        <taxon>Lachnospiraceae</taxon>
        <taxon>Hungatella</taxon>
    </lineage>
</organism>
<dbReference type="SMART" id="SM00382">
    <property type="entry name" value="AAA"/>
    <property type="match status" value="1"/>
</dbReference>
<evidence type="ECO:0000256" key="2">
    <source>
        <dbReference type="ARBA" id="ARBA00022840"/>
    </source>
</evidence>
<dbReference type="GO" id="GO:0016887">
    <property type="term" value="F:ATP hydrolysis activity"/>
    <property type="evidence" value="ECO:0007669"/>
    <property type="project" value="InterPro"/>
</dbReference>
<dbReference type="PATRIC" id="fig|742737.3.peg.5"/>
<reference evidence="4 5" key="1">
    <citation type="submission" date="2011-08" db="EMBL/GenBank/DDBJ databases">
        <title>The Genome Sequence of Clostridium hathewayi WAL-18680.</title>
        <authorList>
            <consortium name="The Broad Institute Genome Sequencing Platform"/>
            <person name="Earl A."/>
            <person name="Ward D."/>
            <person name="Feldgarden M."/>
            <person name="Gevers D."/>
            <person name="Finegold S.M."/>
            <person name="Summanen P.H."/>
            <person name="Molitoris D.R."/>
            <person name="Song M."/>
            <person name="Daigneault M."/>
            <person name="Allen-Vercoe E."/>
            <person name="Young S.K."/>
            <person name="Zeng Q."/>
            <person name="Gargeya S."/>
            <person name="Fitzgerald M."/>
            <person name="Haas B."/>
            <person name="Abouelleil A."/>
            <person name="Alvarado L."/>
            <person name="Arachchi H.M."/>
            <person name="Berlin A."/>
            <person name="Brown A."/>
            <person name="Chapman S.B."/>
            <person name="Chen Z."/>
            <person name="Dunbar C."/>
            <person name="Freedman E."/>
            <person name="Gearin G."/>
            <person name="Gellesch M."/>
            <person name="Goldberg J."/>
            <person name="Griggs A."/>
            <person name="Gujja S."/>
            <person name="Heiman D."/>
            <person name="Howarth C."/>
            <person name="Larson L."/>
            <person name="Lui A."/>
            <person name="MacDonald P.J.P."/>
            <person name="Montmayeur A."/>
            <person name="Murphy C."/>
            <person name="Neiman D."/>
            <person name="Pearson M."/>
            <person name="Priest M."/>
            <person name="Roberts A."/>
            <person name="Saif S."/>
            <person name="Shea T."/>
            <person name="Shenoy N."/>
            <person name="Sisk P."/>
            <person name="Stolte C."/>
            <person name="Sykes S."/>
            <person name="Wortman J."/>
            <person name="Nusbaum C."/>
            <person name="Birren B."/>
        </authorList>
    </citation>
    <scope>NUCLEOTIDE SEQUENCE [LARGE SCALE GENOMIC DNA]</scope>
    <source>
        <strain evidence="4 5">WAL-18680</strain>
    </source>
</reference>
<dbReference type="CDD" id="cd03230">
    <property type="entry name" value="ABC_DR_subfamily_A"/>
    <property type="match status" value="1"/>
</dbReference>
<dbReference type="InterPro" id="IPR003439">
    <property type="entry name" value="ABC_transporter-like_ATP-bd"/>
</dbReference>
<feature type="domain" description="ABC transporter" evidence="3">
    <location>
        <begin position="5"/>
        <end position="227"/>
    </location>
</feature>
<name>G5IAC9_9FIRM</name>
<dbReference type="InterPro" id="IPR027417">
    <property type="entry name" value="P-loop_NTPase"/>
</dbReference>
<dbReference type="SUPFAM" id="SSF52540">
    <property type="entry name" value="P-loop containing nucleoside triphosphate hydrolases"/>
    <property type="match status" value="1"/>
</dbReference>
<dbReference type="HOGENOM" id="CLU_000604_1_2_9"/>
<keyword evidence="1" id="KW-0547">Nucleotide-binding</keyword>
<evidence type="ECO:0000259" key="3">
    <source>
        <dbReference type="PROSITE" id="PS50893"/>
    </source>
</evidence>
<dbReference type="OrthoDB" id="9804819at2"/>
<dbReference type="Gene3D" id="3.40.50.300">
    <property type="entry name" value="P-loop containing nucleotide triphosphate hydrolases"/>
    <property type="match status" value="1"/>
</dbReference>
<keyword evidence="2" id="KW-0067">ATP-binding</keyword>
<dbReference type="PANTHER" id="PTHR43158:SF1">
    <property type="entry name" value="ABC TRANSPORTER, ATP-BINDING PROTEIN"/>
    <property type="match status" value="1"/>
</dbReference>
<protein>
    <recommendedName>
        <fullName evidence="3">ABC transporter domain-containing protein</fullName>
    </recommendedName>
</protein>
<dbReference type="PROSITE" id="PS50893">
    <property type="entry name" value="ABC_TRANSPORTER_2"/>
    <property type="match status" value="1"/>
</dbReference>
<dbReference type="RefSeq" id="WP_006778065.1">
    <property type="nucleotide sequence ID" value="NZ_CP040506.1"/>
</dbReference>
<dbReference type="Proteomes" id="UP000005384">
    <property type="component" value="Unassembled WGS sequence"/>
</dbReference>
<evidence type="ECO:0000313" key="5">
    <source>
        <dbReference type="Proteomes" id="UP000005384"/>
    </source>
</evidence>
<comment type="caution">
    <text evidence="4">The sequence shown here is derived from an EMBL/GenBank/DDBJ whole genome shotgun (WGS) entry which is preliminary data.</text>
</comment>